<dbReference type="Gene3D" id="3.80.10.10">
    <property type="entry name" value="Ribonuclease Inhibitor"/>
    <property type="match status" value="1"/>
</dbReference>
<dbReference type="SUPFAM" id="SSF52047">
    <property type="entry name" value="RNI-like"/>
    <property type="match status" value="1"/>
</dbReference>
<sequence length="454" mass="52583">MPFSSLPCDILRDIFMRTRKEYDDIRDPYTKIPTVVMLSQIAPFIQRIVYNEALLWTRINDQVLANPIHLYRHLELSRHCPLDISFNLHSDFEDDLDISFLSNFMPLLAHSDRWRRLHLRSWSRRLLNATVNILKYMRPQMLEELDVTWDEDEPDPDEAEDDDEDIRPFFQCGAPCLKKLSLTGVRCIPSITCDLTDLQLGSNAQLPLCSYSEFVEIISKMVSLTNISMDGPVVRVRRRDMKNPKIVAFPNLHSLVLSMFGEKVEICRYLAAMLALFSSAPLKLVDFNHQYWSDGVVHPRIIAMSSGRIRFPQVIGLVLELEGWIEDDVRRFIQALPSVERLYFRWWHRHAKGILDALVNTPNVEDLFPLLHAIYLGHIGDPGPGSILHKVRQLAESRIASGKPLRELWIRQESGTRPACDDVDWIQEHVQVQWVAPGDWDRVFDLAWKGHSLS</sequence>
<proteinExistence type="predicted"/>
<accession>A0A166F471</accession>
<evidence type="ECO:0000313" key="1">
    <source>
        <dbReference type="EMBL" id="KZP16417.1"/>
    </source>
</evidence>
<dbReference type="EMBL" id="KV417593">
    <property type="protein sequence ID" value="KZP16417.1"/>
    <property type="molecule type" value="Genomic_DNA"/>
</dbReference>
<keyword evidence="2" id="KW-1185">Reference proteome</keyword>
<gene>
    <name evidence="1" type="ORF">FIBSPDRAFT_865922</name>
</gene>
<name>A0A166F471_9AGAM</name>
<dbReference type="AlphaFoldDB" id="A0A166F471"/>
<dbReference type="InterPro" id="IPR032675">
    <property type="entry name" value="LRR_dom_sf"/>
</dbReference>
<evidence type="ECO:0000313" key="2">
    <source>
        <dbReference type="Proteomes" id="UP000076532"/>
    </source>
</evidence>
<reference evidence="1 2" key="1">
    <citation type="journal article" date="2016" name="Mol. Biol. Evol.">
        <title>Comparative Genomics of Early-Diverging Mushroom-Forming Fungi Provides Insights into the Origins of Lignocellulose Decay Capabilities.</title>
        <authorList>
            <person name="Nagy L.G."/>
            <person name="Riley R."/>
            <person name="Tritt A."/>
            <person name="Adam C."/>
            <person name="Daum C."/>
            <person name="Floudas D."/>
            <person name="Sun H."/>
            <person name="Yadav J.S."/>
            <person name="Pangilinan J."/>
            <person name="Larsson K.H."/>
            <person name="Matsuura K."/>
            <person name="Barry K."/>
            <person name="Labutti K."/>
            <person name="Kuo R."/>
            <person name="Ohm R.A."/>
            <person name="Bhattacharya S.S."/>
            <person name="Shirouzu T."/>
            <person name="Yoshinaga Y."/>
            <person name="Martin F.M."/>
            <person name="Grigoriev I.V."/>
            <person name="Hibbett D.S."/>
        </authorList>
    </citation>
    <scope>NUCLEOTIDE SEQUENCE [LARGE SCALE GENOMIC DNA]</scope>
    <source>
        <strain evidence="1 2">CBS 109695</strain>
    </source>
</reference>
<protein>
    <recommendedName>
        <fullName evidence="3">F-box domain-containing protein</fullName>
    </recommendedName>
</protein>
<organism evidence="1 2">
    <name type="scientific">Athelia psychrophila</name>
    <dbReference type="NCBI Taxonomy" id="1759441"/>
    <lineage>
        <taxon>Eukaryota</taxon>
        <taxon>Fungi</taxon>
        <taxon>Dikarya</taxon>
        <taxon>Basidiomycota</taxon>
        <taxon>Agaricomycotina</taxon>
        <taxon>Agaricomycetes</taxon>
        <taxon>Agaricomycetidae</taxon>
        <taxon>Atheliales</taxon>
        <taxon>Atheliaceae</taxon>
        <taxon>Athelia</taxon>
    </lineage>
</organism>
<evidence type="ECO:0008006" key="3">
    <source>
        <dbReference type="Google" id="ProtNLM"/>
    </source>
</evidence>
<dbReference type="Proteomes" id="UP000076532">
    <property type="component" value="Unassembled WGS sequence"/>
</dbReference>